<sequence>MEYFANRPLKDRRRTLEFCFNTGHLHISKEGSLRHAHELDRLYESGEVALVIPMEHLGSREIEAIPRSPGMPGRELHFTGRGEMMLWCVGPSPPVVRAVCDAVKRRKLDRVLVARGLSKPNRSQVPTFTSFGGIGTYYHNVLLPTTSLISGPWSLWAPYFGKDAVDIDRLRRQALALGDIYPAIDHLPRESIAGHYLQYRRLREKGSPTAQFAYPSEIATEEMPTYGRNTVIY</sequence>
<evidence type="ECO:0000313" key="1">
    <source>
        <dbReference type="EMBL" id="KAE8326801.1"/>
    </source>
</evidence>
<gene>
    <name evidence="1" type="ORF">BDV39DRAFT_176657</name>
</gene>
<dbReference type="Proteomes" id="UP000325945">
    <property type="component" value="Unassembled WGS sequence"/>
</dbReference>
<keyword evidence="2" id="KW-1185">Reference proteome</keyword>
<evidence type="ECO:0000313" key="2">
    <source>
        <dbReference type="Proteomes" id="UP000325945"/>
    </source>
</evidence>
<protein>
    <submittedName>
        <fullName evidence="1">Uncharacterized protein</fullName>
    </submittedName>
</protein>
<name>A0A5N6X0V0_9EURO</name>
<organism evidence="1 2">
    <name type="scientific">Aspergillus sergii</name>
    <dbReference type="NCBI Taxonomy" id="1034303"/>
    <lineage>
        <taxon>Eukaryota</taxon>
        <taxon>Fungi</taxon>
        <taxon>Dikarya</taxon>
        <taxon>Ascomycota</taxon>
        <taxon>Pezizomycotina</taxon>
        <taxon>Eurotiomycetes</taxon>
        <taxon>Eurotiomycetidae</taxon>
        <taxon>Eurotiales</taxon>
        <taxon>Aspergillaceae</taxon>
        <taxon>Aspergillus</taxon>
        <taxon>Aspergillus subgen. Circumdati</taxon>
    </lineage>
</organism>
<dbReference type="AlphaFoldDB" id="A0A5N6X0V0"/>
<proteinExistence type="predicted"/>
<dbReference type="EMBL" id="ML741797">
    <property type="protein sequence ID" value="KAE8326801.1"/>
    <property type="molecule type" value="Genomic_DNA"/>
</dbReference>
<reference evidence="2" key="1">
    <citation type="submission" date="2019-04" db="EMBL/GenBank/DDBJ databases">
        <title>Friends and foes A comparative genomics studyof 23 Aspergillus species from section Flavi.</title>
        <authorList>
            <consortium name="DOE Joint Genome Institute"/>
            <person name="Kjaerbolling I."/>
            <person name="Vesth T."/>
            <person name="Frisvad J.C."/>
            <person name="Nybo J.L."/>
            <person name="Theobald S."/>
            <person name="Kildgaard S."/>
            <person name="Isbrandt T."/>
            <person name="Kuo A."/>
            <person name="Sato A."/>
            <person name="Lyhne E.K."/>
            <person name="Kogle M.E."/>
            <person name="Wiebenga A."/>
            <person name="Kun R.S."/>
            <person name="Lubbers R.J."/>
            <person name="Makela M.R."/>
            <person name="Barry K."/>
            <person name="Chovatia M."/>
            <person name="Clum A."/>
            <person name="Daum C."/>
            <person name="Haridas S."/>
            <person name="He G."/>
            <person name="LaButti K."/>
            <person name="Lipzen A."/>
            <person name="Mondo S."/>
            <person name="Riley R."/>
            <person name="Salamov A."/>
            <person name="Simmons B.A."/>
            <person name="Magnuson J.K."/>
            <person name="Henrissat B."/>
            <person name="Mortensen U.H."/>
            <person name="Larsen T.O."/>
            <person name="Devries R.P."/>
            <person name="Grigoriev I.V."/>
            <person name="Machida M."/>
            <person name="Baker S.E."/>
            <person name="Andersen M.R."/>
        </authorList>
    </citation>
    <scope>NUCLEOTIDE SEQUENCE [LARGE SCALE GENOMIC DNA]</scope>
    <source>
        <strain evidence="2">CBS 130017</strain>
    </source>
</reference>
<accession>A0A5N6X0V0</accession>